<dbReference type="STRING" id="733.B0186_06045"/>
<reference evidence="1 2" key="1">
    <citation type="submission" date="2018-06" db="EMBL/GenBank/DDBJ databases">
        <authorList>
            <consortium name="Pathogen Informatics"/>
            <person name="Doyle S."/>
        </authorList>
    </citation>
    <scope>NUCLEOTIDE SEQUENCE [LARGE SCALE GENOMIC DNA]</scope>
    <source>
        <strain evidence="1 2">NCTC1659</strain>
    </source>
</reference>
<dbReference type="EMBL" id="UGHF01000001">
    <property type="protein sequence ID" value="STO59435.1"/>
    <property type="molecule type" value="Genomic_DNA"/>
</dbReference>
<name>A0A1V4B0X5_9PAST</name>
<protein>
    <submittedName>
        <fullName evidence="1">Uncharacterized protein</fullName>
    </submittedName>
</protein>
<keyword evidence="2" id="KW-1185">Reference proteome</keyword>
<dbReference type="AlphaFoldDB" id="A0A1V4B0X5"/>
<sequence length="292" mass="34182">MITQEQVIDAFFRLYCAYHNKRFTKTLNFTQKTEQELLPAIRHYLLGYFDQLEPESPVQVTANYQGRFDFLIGNVAVELALRSARKGGNNLKAEHNVNEVRKLIRHPEHSLMVLFDFKGRRTDEEVIETLKEYRNIPSLGRGNPHRYPFTVAYFYQAEDGQLCYYTRRIRVKRRPVSLIEDQEIIEQNNIISQRELTAREYDLHSGNYLQSYPVEIRVKGKELTIEYQDEEGNYHQYKGTEVELDQYELISSQNSNNKANVTLSIDEDDGSLGVEGVLVEDGDTKEWIIEKE</sequence>
<dbReference type="RefSeq" id="WP_078218473.1">
    <property type="nucleotide sequence ID" value="NZ_MUXZ01000017.1"/>
</dbReference>
<accession>A0A1V4B0X5</accession>
<proteinExistence type="predicted"/>
<gene>
    <name evidence="1" type="ORF">NCTC1659_00684</name>
</gene>
<evidence type="ECO:0000313" key="1">
    <source>
        <dbReference type="EMBL" id="STO59435.1"/>
    </source>
</evidence>
<dbReference type="Proteomes" id="UP000254329">
    <property type="component" value="Unassembled WGS sequence"/>
</dbReference>
<organism evidence="1 2">
    <name type="scientific">Canicola haemoglobinophilus</name>
    <dbReference type="NCBI Taxonomy" id="733"/>
    <lineage>
        <taxon>Bacteria</taxon>
        <taxon>Pseudomonadati</taxon>
        <taxon>Pseudomonadota</taxon>
        <taxon>Gammaproteobacteria</taxon>
        <taxon>Pasteurellales</taxon>
        <taxon>Pasteurellaceae</taxon>
        <taxon>Canicola</taxon>
    </lineage>
</organism>
<evidence type="ECO:0000313" key="2">
    <source>
        <dbReference type="Proteomes" id="UP000254329"/>
    </source>
</evidence>